<evidence type="ECO:0000313" key="1">
    <source>
        <dbReference type="EMBL" id="MBD2612007.1"/>
    </source>
</evidence>
<dbReference type="Proteomes" id="UP000606396">
    <property type="component" value="Unassembled WGS sequence"/>
</dbReference>
<sequence length="130" mass="15238">MTLINLAESAMNYYFNNIKNIQNGKLINNHNVFISNSLEYMNNPIIDLIDKKAKLNQAILTITSTRQKEELFSLVSYILQEKQLANKAITRRLTNEDKKFLAKALLILQKHSDRLKEIKRKNMKNSDKWI</sequence>
<name>A0ABR8H9D6_NOSPU</name>
<gene>
    <name evidence="1" type="ORF">H6G94_12080</name>
</gene>
<keyword evidence="2" id="KW-1185">Reference proteome</keyword>
<organism evidence="1 2">
    <name type="scientific">Nostoc punctiforme FACHB-252</name>
    <dbReference type="NCBI Taxonomy" id="1357509"/>
    <lineage>
        <taxon>Bacteria</taxon>
        <taxon>Bacillati</taxon>
        <taxon>Cyanobacteriota</taxon>
        <taxon>Cyanophyceae</taxon>
        <taxon>Nostocales</taxon>
        <taxon>Nostocaceae</taxon>
        <taxon>Nostoc</taxon>
    </lineage>
</organism>
<protein>
    <submittedName>
        <fullName evidence="1">Uncharacterized protein</fullName>
    </submittedName>
</protein>
<dbReference type="RefSeq" id="WP_185568990.1">
    <property type="nucleotide sequence ID" value="NZ_JACJTC010000008.1"/>
</dbReference>
<reference evidence="1 2" key="1">
    <citation type="journal article" date="2020" name="ISME J.">
        <title>Comparative genomics reveals insights into cyanobacterial evolution and habitat adaptation.</title>
        <authorList>
            <person name="Chen M.Y."/>
            <person name="Teng W.K."/>
            <person name="Zhao L."/>
            <person name="Hu C.X."/>
            <person name="Zhou Y.K."/>
            <person name="Han B.P."/>
            <person name="Song L.R."/>
            <person name="Shu W.S."/>
        </authorList>
    </citation>
    <scope>NUCLEOTIDE SEQUENCE [LARGE SCALE GENOMIC DNA]</scope>
    <source>
        <strain evidence="1 2">FACHB-252</strain>
    </source>
</reference>
<dbReference type="EMBL" id="JACJTC010000008">
    <property type="protein sequence ID" value="MBD2612007.1"/>
    <property type="molecule type" value="Genomic_DNA"/>
</dbReference>
<accession>A0ABR8H9D6</accession>
<proteinExistence type="predicted"/>
<evidence type="ECO:0000313" key="2">
    <source>
        <dbReference type="Proteomes" id="UP000606396"/>
    </source>
</evidence>
<comment type="caution">
    <text evidence="1">The sequence shown here is derived from an EMBL/GenBank/DDBJ whole genome shotgun (WGS) entry which is preliminary data.</text>
</comment>